<comment type="catalytic activity">
    <reaction evidence="4">
        <text>L-threonyl-[protein] + ATP = O-phospho-L-threonyl-[protein] + ADP + H(+)</text>
        <dbReference type="Rhea" id="RHEA:46608"/>
        <dbReference type="Rhea" id="RHEA-COMP:11060"/>
        <dbReference type="Rhea" id="RHEA-COMP:11605"/>
        <dbReference type="ChEBI" id="CHEBI:15378"/>
        <dbReference type="ChEBI" id="CHEBI:30013"/>
        <dbReference type="ChEBI" id="CHEBI:30616"/>
        <dbReference type="ChEBI" id="CHEBI:61977"/>
        <dbReference type="ChEBI" id="CHEBI:456216"/>
        <dbReference type="EC" id="2.7.11.22"/>
    </reaction>
</comment>
<evidence type="ECO:0000256" key="4">
    <source>
        <dbReference type="ARBA" id="ARBA00047811"/>
    </source>
</evidence>
<dbReference type="PANTHER" id="PTHR24056">
    <property type="entry name" value="CELL DIVISION PROTEIN KINASE"/>
    <property type="match status" value="1"/>
</dbReference>
<dbReference type="GO" id="GO:0005634">
    <property type="term" value="C:nucleus"/>
    <property type="evidence" value="ECO:0007669"/>
    <property type="project" value="TreeGrafter"/>
</dbReference>
<dbReference type="GO" id="GO:0004693">
    <property type="term" value="F:cyclin-dependent protein serine/threonine kinase activity"/>
    <property type="evidence" value="ECO:0007669"/>
    <property type="project" value="UniProtKB-EC"/>
</dbReference>
<reference evidence="7" key="1">
    <citation type="journal article" date="2021" name="Nat. Commun.">
        <title>Genetic determinants of endophytism in the Arabidopsis root mycobiome.</title>
        <authorList>
            <person name="Mesny F."/>
            <person name="Miyauchi S."/>
            <person name="Thiergart T."/>
            <person name="Pickel B."/>
            <person name="Atanasova L."/>
            <person name="Karlsson M."/>
            <person name="Huettel B."/>
            <person name="Barry K.W."/>
            <person name="Haridas S."/>
            <person name="Chen C."/>
            <person name="Bauer D."/>
            <person name="Andreopoulos W."/>
            <person name="Pangilinan J."/>
            <person name="LaButti K."/>
            <person name="Riley R."/>
            <person name="Lipzen A."/>
            <person name="Clum A."/>
            <person name="Drula E."/>
            <person name="Henrissat B."/>
            <person name="Kohler A."/>
            <person name="Grigoriev I.V."/>
            <person name="Martin F.M."/>
            <person name="Hacquard S."/>
        </authorList>
    </citation>
    <scope>NUCLEOTIDE SEQUENCE</scope>
    <source>
        <strain evidence="7">MPI-CAGE-CH-0230</strain>
    </source>
</reference>
<accession>A0A9P9BQM8</accession>
<dbReference type="Proteomes" id="UP000756346">
    <property type="component" value="Unassembled WGS sequence"/>
</dbReference>
<dbReference type="InterPro" id="IPR011009">
    <property type="entry name" value="Kinase-like_dom_sf"/>
</dbReference>
<feature type="domain" description="Protein kinase" evidence="6">
    <location>
        <begin position="26"/>
        <end position="227"/>
    </location>
</feature>
<dbReference type="InterPro" id="IPR000719">
    <property type="entry name" value="Prot_kinase_dom"/>
</dbReference>
<evidence type="ECO:0000313" key="7">
    <source>
        <dbReference type="EMBL" id="KAH7031053.1"/>
    </source>
</evidence>
<dbReference type="EC" id="2.7.11.22" evidence="1"/>
<organism evidence="7 8">
    <name type="scientific">Microdochium trichocladiopsis</name>
    <dbReference type="NCBI Taxonomy" id="1682393"/>
    <lineage>
        <taxon>Eukaryota</taxon>
        <taxon>Fungi</taxon>
        <taxon>Dikarya</taxon>
        <taxon>Ascomycota</taxon>
        <taxon>Pezizomycotina</taxon>
        <taxon>Sordariomycetes</taxon>
        <taxon>Xylariomycetidae</taxon>
        <taxon>Xylariales</taxon>
        <taxon>Microdochiaceae</taxon>
        <taxon>Microdochium</taxon>
    </lineage>
</organism>
<name>A0A9P9BQM8_9PEZI</name>
<proteinExistence type="predicted"/>
<dbReference type="SMART" id="SM00220">
    <property type="entry name" value="S_TKc"/>
    <property type="match status" value="1"/>
</dbReference>
<evidence type="ECO:0000256" key="1">
    <source>
        <dbReference type="ARBA" id="ARBA00012425"/>
    </source>
</evidence>
<protein>
    <recommendedName>
        <fullName evidence="1">cyclin-dependent kinase</fullName>
        <ecNumber evidence="1">2.7.11.22</ecNumber>
    </recommendedName>
</protein>
<gene>
    <name evidence="7" type="ORF">B0I36DRAFT_288834</name>
</gene>
<dbReference type="Gene3D" id="1.10.510.10">
    <property type="entry name" value="Transferase(Phosphotransferase) domain 1"/>
    <property type="match status" value="1"/>
</dbReference>
<evidence type="ECO:0000256" key="2">
    <source>
        <dbReference type="ARBA" id="ARBA00022741"/>
    </source>
</evidence>
<dbReference type="GO" id="GO:0005524">
    <property type="term" value="F:ATP binding"/>
    <property type="evidence" value="ECO:0007669"/>
    <property type="project" value="UniProtKB-KW"/>
</dbReference>
<dbReference type="OrthoDB" id="4226417at2759"/>
<sequence>MRLPVKHYTIESPLVPVINGEPWSHYEFRYRVKYGTSFGVITSRDTSCRQFLMRTISGPDTDEKIQRVRQLCHDNIVKGIEIYTFEPESYILVSEFMPTTIQHVCRSPKYPNELQLSSILFQVLQGLQFLLRSELFYEQLTCANLLISLSGDVKICEVDSCSRSGSFAAVSRSFSKVVMKLMDKEKNSEAVIGLTRPGDWSSDALSFFSSTTTTSSDFGDLLQHPFLQKRKKEELTWLVHYVLITAHHSRA</sequence>
<evidence type="ECO:0000256" key="5">
    <source>
        <dbReference type="ARBA" id="ARBA00048367"/>
    </source>
</evidence>
<keyword evidence="8" id="KW-1185">Reference proteome</keyword>
<evidence type="ECO:0000256" key="3">
    <source>
        <dbReference type="ARBA" id="ARBA00022840"/>
    </source>
</evidence>
<evidence type="ECO:0000259" key="6">
    <source>
        <dbReference type="SMART" id="SM00220"/>
    </source>
</evidence>
<comment type="caution">
    <text evidence="7">The sequence shown here is derived from an EMBL/GenBank/DDBJ whole genome shotgun (WGS) entry which is preliminary data.</text>
</comment>
<keyword evidence="3" id="KW-0067">ATP-binding</keyword>
<dbReference type="SUPFAM" id="SSF56112">
    <property type="entry name" value="Protein kinase-like (PK-like)"/>
    <property type="match status" value="1"/>
</dbReference>
<dbReference type="Pfam" id="PF00069">
    <property type="entry name" value="Pkinase"/>
    <property type="match status" value="1"/>
</dbReference>
<comment type="catalytic activity">
    <reaction evidence="5">
        <text>L-seryl-[protein] + ATP = O-phospho-L-seryl-[protein] + ADP + H(+)</text>
        <dbReference type="Rhea" id="RHEA:17989"/>
        <dbReference type="Rhea" id="RHEA-COMP:9863"/>
        <dbReference type="Rhea" id="RHEA-COMP:11604"/>
        <dbReference type="ChEBI" id="CHEBI:15378"/>
        <dbReference type="ChEBI" id="CHEBI:29999"/>
        <dbReference type="ChEBI" id="CHEBI:30616"/>
        <dbReference type="ChEBI" id="CHEBI:83421"/>
        <dbReference type="ChEBI" id="CHEBI:456216"/>
        <dbReference type="EC" id="2.7.11.22"/>
    </reaction>
</comment>
<dbReference type="EMBL" id="JAGTJQ010000005">
    <property type="protein sequence ID" value="KAH7031053.1"/>
    <property type="molecule type" value="Genomic_DNA"/>
</dbReference>
<keyword evidence="2" id="KW-0547">Nucleotide-binding</keyword>
<dbReference type="InterPro" id="IPR050108">
    <property type="entry name" value="CDK"/>
</dbReference>
<dbReference type="GeneID" id="70181203"/>
<dbReference type="RefSeq" id="XP_046012733.1">
    <property type="nucleotide sequence ID" value="XM_046151657.1"/>
</dbReference>
<dbReference type="AlphaFoldDB" id="A0A9P9BQM8"/>
<evidence type="ECO:0000313" key="8">
    <source>
        <dbReference type="Proteomes" id="UP000756346"/>
    </source>
</evidence>